<protein>
    <submittedName>
        <fullName evidence="3">DUF4145 domain-containing protein</fullName>
    </submittedName>
</protein>
<evidence type="ECO:0000313" key="3">
    <source>
        <dbReference type="EMBL" id="MDS7899532.1"/>
    </source>
</evidence>
<feature type="domain" description="DUF4145" evidence="2">
    <location>
        <begin position="133"/>
        <end position="220"/>
    </location>
</feature>
<evidence type="ECO:0000256" key="1">
    <source>
        <dbReference type="ARBA" id="ARBA00022723"/>
    </source>
</evidence>
<dbReference type="Proteomes" id="UP001249822">
    <property type="component" value="Unassembled WGS sequence"/>
</dbReference>
<reference evidence="3" key="1">
    <citation type="journal article" date="2023" name="Front. Microbiol.">
        <title>Genomic characterization of carbapenem-resistant Klebsiella oxytoca complex in China: a multi-center study.</title>
        <authorList>
            <person name="Wan W."/>
            <person name="Yang X."/>
            <person name="Yu H."/>
            <person name="Wang M."/>
            <person name="Jia W."/>
            <person name="Huang B."/>
            <person name="Qu F."/>
            <person name="Shan B."/>
            <person name="Tang Y.W."/>
            <person name="Chen L."/>
            <person name="Du H."/>
        </authorList>
    </citation>
    <scope>NUCLEOTIDE SEQUENCE</scope>
    <source>
        <strain evidence="3">HD1688</strain>
    </source>
</reference>
<dbReference type="GO" id="GO:0046872">
    <property type="term" value="F:metal ion binding"/>
    <property type="evidence" value="ECO:0007669"/>
    <property type="project" value="UniProtKB-KW"/>
</dbReference>
<comment type="caution">
    <text evidence="3">The sequence shown here is derived from an EMBL/GenBank/DDBJ whole genome shotgun (WGS) entry which is preliminary data.</text>
</comment>
<name>A0AB35PUQ6_9ENTR</name>
<dbReference type="EMBL" id="JAQSKY010000008">
    <property type="protein sequence ID" value="MDS7899532.1"/>
    <property type="molecule type" value="Genomic_DNA"/>
</dbReference>
<organism evidence="3 4">
    <name type="scientific">Klebsiella michiganensis</name>
    <dbReference type="NCBI Taxonomy" id="1134687"/>
    <lineage>
        <taxon>Bacteria</taxon>
        <taxon>Pseudomonadati</taxon>
        <taxon>Pseudomonadota</taxon>
        <taxon>Gammaproteobacteria</taxon>
        <taxon>Enterobacterales</taxon>
        <taxon>Enterobacteriaceae</taxon>
        <taxon>Klebsiella/Raoultella group</taxon>
        <taxon>Klebsiella</taxon>
    </lineage>
</organism>
<accession>A0AB35PUQ6</accession>
<evidence type="ECO:0000259" key="2">
    <source>
        <dbReference type="Pfam" id="PF13643"/>
    </source>
</evidence>
<dbReference type="Pfam" id="PF13643">
    <property type="entry name" value="DUF4145"/>
    <property type="match status" value="1"/>
</dbReference>
<keyword evidence="1" id="KW-0479">Metal-binding</keyword>
<dbReference type="PROSITE" id="PS00202">
    <property type="entry name" value="RUBREDOXIN"/>
    <property type="match status" value="1"/>
</dbReference>
<evidence type="ECO:0000313" key="4">
    <source>
        <dbReference type="Proteomes" id="UP001249822"/>
    </source>
</evidence>
<gene>
    <name evidence="3" type="ORF">PTQ40_11095</name>
</gene>
<dbReference type="InterPro" id="IPR025285">
    <property type="entry name" value="DUF4145"/>
</dbReference>
<proteinExistence type="predicted"/>
<reference evidence="3" key="2">
    <citation type="submission" date="2023-01" db="EMBL/GenBank/DDBJ databases">
        <authorList>
            <person name="Du H."/>
            <person name="Wan W."/>
        </authorList>
    </citation>
    <scope>NUCLEOTIDE SEQUENCE</scope>
    <source>
        <strain evidence="3">HD1688</strain>
    </source>
</reference>
<dbReference type="InterPro" id="IPR018527">
    <property type="entry name" value="Rubredoxin_Fe_BS"/>
</dbReference>
<sequence length="247" mass="28446">MPVHKISGAFFKSMQVEWPCPMCGQKTLQIIPETFVLNDTHDTIKHRSEDWFEPDMHRSIFSCMARCSRRQCGEVVACSGDSGWELQQGWDEGSSDYDYYQWYHPKTFFPSLHPFELPAKCPEEITEPLQASFSIFLMQPGAAANLIRISVERMLTAMGVDEKNEKGKRIVLHTRLEMLPALYELFKGPLMAIKFLGNAGSHTYDKVKIKDIEDAFEIMEYVVNDLFSGRKESVEVLTKRLSDKFQE</sequence>
<dbReference type="RefSeq" id="WP_311123912.1">
    <property type="nucleotide sequence ID" value="NZ_JAQSKY010000008.1"/>
</dbReference>
<dbReference type="AlphaFoldDB" id="A0AB35PUQ6"/>